<dbReference type="Pfam" id="PF09948">
    <property type="entry name" value="PpoB2"/>
    <property type="match status" value="1"/>
</dbReference>
<evidence type="ECO:0000313" key="3">
    <source>
        <dbReference type="Proteomes" id="UP000674416"/>
    </source>
</evidence>
<dbReference type="EMBL" id="JAFDST010000005">
    <property type="protein sequence ID" value="MBP1083261.1"/>
    <property type="molecule type" value="Genomic_DNA"/>
</dbReference>
<feature type="transmembrane region" description="Helical" evidence="1">
    <location>
        <begin position="59"/>
        <end position="81"/>
    </location>
</feature>
<keyword evidence="1" id="KW-0472">Membrane</keyword>
<feature type="transmembrane region" description="Helical" evidence="1">
    <location>
        <begin position="21"/>
        <end position="39"/>
    </location>
</feature>
<protein>
    <submittedName>
        <fullName evidence="2">Metal-binding membrane protein</fullName>
    </submittedName>
</protein>
<dbReference type="InterPro" id="IPR018688">
    <property type="entry name" value="PpoB2-like"/>
</dbReference>
<keyword evidence="1" id="KW-0812">Transmembrane</keyword>
<evidence type="ECO:0000313" key="2">
    <source>
        <dbReference type="EMBL" id="MBP1083261.1"/>
    </source>
</evidence>
<sequence>MNTEIKQSLIVRLLSTRTIGNIPLAAILLGMTIIAWMITLDHYGKMDSGPGMELGTLGWYVGMWVTMTAAMMLPSVTPMVLTFAKVSANRAQSHRIPIVPTWIFLIGYLIAWVAYGLIAYGLYWFIASLDLSFLAWDQQGPIVAGLTVVLGGLYQITPLKQACLRHCRNPLHYVINGWRGGRMGAIRMGVEHGFHCVGCCWGLMVILFAVGMMNLFWMGIITLLTFLEKILPTGERFSKVIGIGLVLLGFWIMIDPGSVPFFVEPDTSSNSPSHSKHRE</sequence>
<gene>
    <name evidence="2" type="ORF">JOC74_003775</name>
</gene>
<feature type="transmembrane region" description="Helical" evidence="1">
    <location>
        <begin position="201"/>
        <end position="225"/>
    </location>
</feature>
<dbReference type="RefSeq" id="WP_053606063.1">
    <property type="nucleotide sequence ID" value="NZ_JAFDST010000005.1"/>
</dbReference>
<organism evidence="2 3">
    <name type="scientific">Bacillus capparidis</name>
    <dbReference type="NCBI Taxonomy" id="1840411"/>
    <lineage>
        <taxon>Bacteria</taxon>
        <taxon>Bacillati</taxon>
        <taxon>Bacillota</taxon>
        <taxon>Bacilli</taxon>
        <taxon>Bacillales</taxon>
        <taxon>Bacillaceae</taxon>
        <taxon>Bacillus</taxon>
    </lineage>
</organism>
<keyword evidence="1" id="KW-1133">Transmembrane helix</keyword>
<comment type="caution">
    <text evidence="2">The sequence shown here is derived from an EMBL/GenBank/DDBJ whole genome shotgun (WGS) entry which is preliminary data.</text>
</comment>
<feature type="transmembrane region" description="Helical" evidence="1">
    <location>
        <begin position="237"/>
        <end position="254"/>
    </location>
</feature>
<name>A0ABS4D0V7_9BACI</name>
<keyword evidence="3" id="KW-1185">Reference proteome</keyword>
<reference evidence="2 3" key="1">
    <citation type="submission" date="2021-01" db="EMBL/GenBank/DDBJ databases">
        <title>Genomic Encyclopedia of Type Strains, Phase IV (KMG-IV): sequencing the most valuable type-strain genomes for metagenomic binning, comparative biology and taxonomic classification.</title>
        <authorList>
            <person name="Goeker M."/>
        </authorList>
    </citation>
    <scope>NUCLEOTIDE SEQUENCE [LARGE SCALE GENOMIC DNA]</scope>
    <source>
        <strain evidence="2 3">DSM 103394</strain>
    </source>
</reference>
<accession>A0ABS4D0V7</accession>
<feature type="transmembrane region" description="Helical" evidence="1">
    <location>
        <begin position="102"/>
        <end position="126"/>
    </location>
</feature>
<proteinExistence type="predicted"/>
<evidence type="ECO:0000256" key="1">
    <source>
        <dbReference type="SAM" id="Phobius"/>
    </source>
</evidence>
<dbReference type="Proteomes" id="UP000674416">
    <property type="component" value="Unassembled WGS sequence"/>
</dbReference>